<accession>A0A292YDV6</accession>
<protein>
    <recommendedName>
        <fullName evidence="5">Cytochrome c domain-containing protein</fullName>
    </recommendedName>
</protein>
<proteinExistence type="predicted"/>
<evidence type="ECO:0000256" key="4">
    <source>
        <dbReference type="PROSITE-ProRule" id="PRU00433"/>
    </source>
</evidence>
<dbReference type="Gene3D" id="1.10.760.10">
    <property type="entry name" value="Cytochrome c-like domain"/>
    <property type="match status" value="1"/>
</dbReference>
<keyword evidence="1 4" id="KW-0349">Heme</keyword>
<dbReference type="PROSITE" id="PS51007">
    <property type="entry name" value="CYTC"/>
    <property type="match status" value="1"/>
</dbReference>
<reference evidence="6 7" key="1">
    <citation type="journal article" date="2017" name="Syst. Appl. Microbiol.">
        <title>Lebetimonas natsushimae sp. nov., a novel strictly anaerobic, moderately thermophilic chemoautotroph isolated from a deep-sea hydrothermal vent polychaete nest in the Mid-Okinawa Trough.</title>
        <authorList>
            <person name="Nagata R."/>
            <person name="Takaki Y."/>
            <person name="Tame A."/>
            <person name="Nunoura T."/>
            <person name="Muto H."/>
            <person name="Mino S."/>
            <person name="Sawayama S."/>
            <person name="Takai K."/>
            <person name="Nakagawa S."/>
        </authorList>
    </citation>
    <scope>NUCLEOTIDE SEQUENCE [LARGE SCALE GENOMIC DNA]</scope>
    <source>
        <strain evidence="6 7">HS1857</strain>
    </source>
</reference>
<organism evidence="6 7">
    <name type="scientific">Lebetimonas natsushimae</name>
    <dbReference type="NCBI Taxonomy" id="1936991"/>
    <lineage>
        <taxon>Bacteria</taxon>
        <taxon>Pseudomonadati</taxon>
        <taxon>Campylobacterota</taxon>
        <taxon>Epsilonproteobacteria</taxon>
        <taxon>Nautiliales</taxon>
        <taxon>Nautiliaceae</taxon>
        <taxon>Lebetimonas</taxon>
    </lineage>
</organism>
<name>A0A292YDV6_9BACT</name>
<evidence type="ECO:0000313" key="7">
    <source>
        <dbReference type="Proteomes" id="UP000217944"/>
    </source>
</evidence>
<evidence type="ECO:0000256" key="1">
    <source>
        <dbReference type="ARBA" id="ARBA00022617"/>
    </source>
</evidence>
<dbReference type="Proteomes" id="UP000217944">
    <property type="component" value="Unassembled WGS sequence"/>
</dbReference>
<evidence type="ECO:0000256" key="2">
    <source>
        <dbReference type="ARBA" id="ARBA00022723"/>
    </source>
</evidence>
<dbReference type="RefSeq" id="WP_096258562.1">
    <property type="nucleotide sequence ID" value="NZ_BDME01000001.1"/>
</dbReference>
<dbReference type="EMBL" id="BDME01000001">
    <property type="protein sequence ID" value="GAX87425.1"/>
    <property type="molecule type" value="Genomic_DNA"/>
</dbReference>
<sequence length="115" mass="13356">MLNKLLLLLIASFLLAKNSWFITNLEYGKMLYNNPRGISCAKCHGIKGKGKTVTHYIKNGKKIYIKAPNIQDIDLNRLKKALFHKYKPKNPIMPVYNYLTDEEIEAILLYLRSKK</sequence>
<dbReference type="GO" id="GO:0009055">
    <property type="term" value="F:electron transfer activity"/>
    <property type="evidence" value="ECO:0007669"/>
    <property type="project" value="InterPro"/>
</dbReference>
<dbReference type="InterPro" id="IPR036909">
    <property type="entry name" value="Cyt_c-like_dom_sf"/>
</dbReference>
<dbReference type="AlphaFoldDB" id="A0A292YDV6"/>
<gene>
    <name evidence="6" type="ORF">LNAT_P0721</name>
</gene>
<dbReference type="Pfam" id="PF00034">
    <property type="entry name" value="Cytochrom_C"/>
    <property type="match status" value="1"/>
</dbReference>
<feature type="domain" description="Cytochrome c" evidence="5">
    <location>
        <begin position="23"/>
        <end position="115"/>
    </location>
</feature>
<evidence type="ECO:0000259" key="5">
    <source>
        <dbReference type="PROSITE" id="PS51007"/>
    </source>
</evidence>
<evidence type="ECO:0000313" key="6">
    <source>
        <dbReference type="EMBL" id="GAX87425.1"/>
    </source>
</evidence>
<keyword evidence="3 4" id="KW-0408">Iron</keyword>
<dbReference type="InterPro" id="IPR009056">
    <property type="entry name" value="Cyt_c-like_dom"/>
</dbReference>
<keyword evidence="7" id="KW-1185">Reference proteome</keyword>
<dbReference type="OrthoDB" id="5328547at2"/>
<dbReference type="SUPFAM" id="SSF46626">
    <property type="entry name" value="Cytochrome c"/>
    <property type="match status" value="1"/>
</dbReference>
<keyword evidence="2 4" id="KW-0479">Metal-binding</keyword>
<evidence type="ECO:0000256" key="3">
    <source>
        <dbReference type="ARBA" id="ARBA00023004"/>
    </source>
</evidence>
<dbReference type="GO" id="GO:0020037">
    <property type="term" value="F:heme binding"/>
    <property type="evidence" value="ECO:0007669"/>
    <property type="project" value="InterPro"/>
</dbReference>
<dbReference type="GO" id="GO:0046872">
    <property type="term" value="F:metal ion binding"/>
    <property type="evidence" value="ECO:0007669"/>
    <property type="project" value="UniProtKB-KW"/>
</dbReference>
<comment type="caution">
    <text evidence="6">The sequence shown here is derived from an EMBL/GenBank/DDBJ whole genome shotgun (WGS) entry which is preliminary data.</text>
</comment>